<dbReference type="RefSeq" id="WP_249658659.1">
    <property type="nucleotide sequence ID" value="NZ_JAMFMA010000004.1"/>
</dbReference>
<dbReference type="SUPFAM" id="SSF53474">
    <property type="entry name" value="alpha/beta-Hydrolases"/>
    <property type="match status" value="1"/>
</dbReference>
<organism evidence="2 3">
    <name type="scientific">Flagellimonas spongiicola</name>
    <dbReference type="NCBI Taxonomy" id="2942208"/>
    <lineage>
        <taxon>Bacteria</taxon>
        <taxon>Pseudomonadati</taxon>
        <taxon>Bacteroidota</taxon>
        <taxon>Flavobacteriia</taxon>
        <taxon>Flavobacteriales</taxon>
        <taxon>Flavobacteriaceae</taxon>
        <taxon>Flagellimonas</taxon>
    </lineage>
</organism>
<keyword evidence="2" id="KW-0378">Hydrolase</keyword>
<reference evidence="2 3" key="1">
    <citation type="submission" date="2022-05" db="EMBL/GenBank/DDBJ databases">
        <authorList>
            <person name="Park J.-S."/>
        </authorList>
    </citation>
    <scope>NUCLEOTIDE SEQUENCE [LARGE SCALE GENOMIC DNA]</scope>
    <source>
        <strain evidence="2 3">2012CJ35-5</strain>
    </source>
</reference>
<comment type="caution">
    <text evidence="2">The sequence shown here is derived from an EMBL/GenBank/DDBJ whole genome shotgun (WGS) entry which is preliminary data.</text>
</comment>
<evidence type="ECO:0000259" key="1">
    <source>
        <dbReference type="Pfam" id="PF12146"/>
    </source>
</evidence>
<dbReference type="CDD" id="cd06779">
    <property type="entry name" value="cpPDZ_Deg_HtrA-like"/>
    <property type="match status" value="1"/>
</dbReference>
<dbReference type="GO" id="GO:0016787">
    <property type="term" value="F:hydrolase activity"/>
    <property type="evidence" value="ECO:0007669"/>
    <property type="project" value="UniProtKB-KW"/>
</dbReference>
<dbReference type="InterPro" id="IPR029058">
    <property type="entry name" value="AB_hydrolase_fold"/>
</dbReference>
<proteinExistence type="predicted"/>
<feature type="domain" description="Serine aminopeptidase S33" evidence="1">
    <location>
        <begin position="189"/>
        <end position="268"/>
    </location>
</feature>
<dbReference type="Gene3D" id="2.30.42.10">
    <property type="match status" value="1"/>
</dbReference>
<dbReference type="InterPro" id="IPR036034">
    <property type="entry name" value="PDZ_sf"/>
</dbReference>
<name>A0ABT0PVZ7_9FLAO</name>
<accession>A0ABT0PVZ7</accession>
<dbReference type="Pfam" id="PF12146">
    <property type="entry name" value="Hydrolase_4"/>
    <property type="match status" value="1"/>
</dbReference>
<dbReference type="InterPro" id="IPR022742">
    <property type="entry name" value="Hydrolase_4"/>
</dbReference>
<evidence type="ECO:0000313" key="2">
    <source>
        <dbReference type="EMBL" id="MCL6275476.1"/>
    </source>
</evidence>
<gene>
    <name evidence="2" type="ORF">M3P19_15790</name>
</gene>
<dbReference type="Gene3D" id="3.40.50.1820">
    <property type="entry name" value="alpha/beta hydrolase"/>
    <property type="match status" value="1"/>
</dbReference>
<dbReference type="Proteomes" id="UP001203607">
    <property type="component" value="Unassembled WGS sequence"/>
</dbReference>
<dbReference type="InterPro" id="IPR053145">
    <property type="entry name" value="AB_hydrolase_Est10"/>
</dbReference>
<keyword evidence="3" id="KW-1185">Reference proteome</keyword>
<protein>
    <submittedName>
        <fullName evidence="2">Alpha/beta hydrolase</fullName>
    </submittedName>
</protein>
<dbReference type="SUPFAM" id="SSF50156">
    <property type="entry name" value="PDZ domain-like"/>
    <property type="match status" value="1"/>
</dbReference>
<dbReference type="EMBL" id="JAMFMA010000004">
    <property type="protein sequence ID" value="MCL6275476.1"/>
    <property type="molecule type" value="Genomic_DNA"/>
</dbReference>
<dbReference type="PANTHER" id="PTHR43265">
    <property type="entry name" value="ESTERASE ESTD"/>
    <property type="match status" value="1"/>
</dbReference>
<evidence type="ECO:0000313" key="3">
    <source>
        <dbReference type="Proteomes" id="UP001203607"/>
    </source>
</evidence>
<dbReference type="PANTHER" id="PTHR43265:SF1">
    <property type="entry name" value="ESTERASE ESTD"/>
    <property type="match status" value="1"/>
</dbReference>
<sequence>MHKRMMKQIPTRGLLFMLAVFGLIHLSNAQQLHRKASLGIMMQALNDSLVAAYELDSSEGLYIMTVAPGSTVHAIGMQEGAILKRINGNPVNAPIDVFTTITDFRAGDEIQLEYQQNGQEFNKKVKGIARPWETYDNADITYGAVSYEGNQLRSILYTPKNISNPPIVYFMQGYTCGSIDLPFSPEQPYRRLVHDWVDAGYAVFRVEKPGVGDSESEIDCSRISFEQELRGFREGYKCLLQLDRVNLDEIFMFGHSMGGIIAPQLVDIKMPKGIITYGIGAKNWYDYMIDLYTVQPKHFGVSEEQIKEDNKVNLKFNDDFLVRKLTGAELAKNESYANLFNVEELRREQYIGRGFDFWQGLVDVDVPGSWTKVKTNVLAMHGEFDIQAINDTGAKKIVEIVNSNGGSGTFLHIDKADHGFVNFNSMQENVETLSNGMMSSYVRDNYNTEIVKKTISWMSKIQKS</sequence>